<dbReference type="AlphaFoldDB" id="X6LPQ5"/>
<reference evidence="2 3" key="1">
    <citation type="journal article" date="2013" name="Curr. Biol.">
        <title>The Genome of the Foraminiferan Reticulomyxa filosa.</title>
        <authorList>
            <person name="Glockner G."/>
            <person name="Hulsmann N."/>
            <person name="Schleicher M."/>
            <person name="Noegel A.A."/>
            <person name="Eichinger L."/>
            <person name="Gallinger C."/>
            <person name="Pawlowski J."/>
            <person name="Sierra R."/>
            <person name="Euteneuer U."/>
            <person name="Pillet L."/>
            <person name="Moustafa A."/>
            <person name="Platzer M."/>
            <person name="Groth M."/>
            <person name="Szafranski K."/>
            <person name="Schliwa M."/>
        </authorList>
    </citation>
    <scope>NUCLEOTIDE SEQUENCE [LARGE SCALE GENOMIC DNA]</scope>
</reference>
<keyword evidence="3" id="KW-1185">Reference proteome</keyword>
<dbReference type="EMBL" id="ASPP01032860">
    <property type="protein sequence ID" value="ETO03609.1"/>
    <property type="molecule type" value="Genomic_DNA"/>
</dbReference>
<organism evidence="2 3">
    <name type="scientific">Reticulomyxa filosa</name>
    <dbReference type="NCBI Taxonomy" id="46433"/>
    <lineage>
        <taxon>Eukaryota</taxon>
        <taxon>Sar</taxon>
        <taxon>Rhizaria</taxon>
        <taxon>Retaria</taxon>
        <taxon>Foraminifera</taxon>
        <taxon>Monothalamids</taxon>
        <taxon>Reticulomyxidae</taxon>
        <taxon>Reticulomyxa</taxon>
    </lineage>
</organism>
<protein>
    <submittedName>
        <fullName evidence="2">Uncharacterized protein</fullName>
    </submittedName>
</protein>
<feature type="compositionally biased region" description="Basic and acidic residues" evidence="1">
    <location>
        <begin position="98"/>
        <end position="117"/>
    </location>
</feature>
<name>X6LPQ5_RETFI</name>
<evidence type="ECO:0000256" key="1">
    <source>
        <dbReference type="SAM" id="MobiDB-lite"/>
    </source>
</evidence>
<feature type="region of interest" description="Disordered" evidence="1">
    <location>
        <begin position="94"/>
        <end position="119"/>
    </location>
</feature>
<evidence type="ECO:0000313" key="2">
    <source>
        <dbReference type="EMBL" id="ETO03609.1"/>
    </source>
</evidence>
<dbReference type="Proteomes" id="UP000023152">
    <property type="component" value="Unassembled WGS sequence"/>
</dbReference>
<gene>
    <name evidence="2" type="ORF">RFI_33793</name>
</gene>
<evidence type="ECO:0000313" key="3">
    <source>
        <dbReference type="Proteomes" id="UP000023152"/>
    </source>
</evidence>
<proteinExistence type="predicted"/>
<accession>X6LPQ5</accession>
<feature type="non-terminal residue" evidence="2">
    <location>
        <position position="281"/>
    </location>
</feature>
<comment type="caution">
    <text evidence="2">The sequence shown here is derived from an EMBL/GenBank/DDBJ whole genome shotgun (WGS) entry which is preliminary data.</text>
</comment>
<sequence>MNARGGMQINKTNNEKIELLKVFSSDITNERELHSKLVEFNGNIENNEAKEEIKEQNELEKVKEGIKINKIERKEVLDTFGVIDNLNNQSKIHQTETQNKDTEVEVKEDGKENEGKLKSAKNKGFGPGINLQSYCTNKEDALHRKVIDLEIFQLLQFKHVICVQAIYVILYEYFKQNVIGGKNPASCDDFASLLKESREQEMEDDITISQSLETYIPLEGYNYAYEDIKIMKKHMIVINMYLHFWKKKKKKKKNNIYNQNNEKDIILQKLKGKHINKEIME</sequence>